<evidence type="ECO:0000256" key="8">
    <source>
        <dbReference type="ARBA" id="ARBA00029936"/>
    </source>
</evidence>
<keyword evidence="5" id="KW-0067">ATP-binding</keyword>
<evidence type="ECO:0000256" key="1">
    <source>
        <dbReference type="ARBA" id="ARBA00005594"/>
    </source>
</evidence>
<evidence type="ECO:0000256" key="3">
    <source>
        <dbReference type="ARBA" id="ARBA00022598"/>
    </source>
</evidence>
<dbReference type="PROSITE" id="PS00178">
    <property type="entry name" value="AA_TRNA_LIGASE_I"/>
    <property type="match status" value="1"/>
</dbReference>
<keyword evidence="4" id="KW-0547">Nucleotide-binding</keyword>
<name>A0A7R8WS48_9CRUS</name>
<dbReference type="EC" id="6.1.1.9" evidence="2"/>
<dbReference type="GO" id="GO:0005524">
    <property type="term" value="F:ATP binding"/>
    <property type="evidence" value="ECO:0007669"/>
    <property type="project" value="UniProtKB-KW"/>
</dbReference>
<dbReference type="InterPro" id="IPR002300">
    <property type="entry name" value="aa-tRNA-synth_Ia"/>
</dbReference>
<evidence type="ECO:0000313" key="9">
    <source>
        <dbReference type="EMBL" id="CAD7237149.1"/>
    </source>
</evidence>
<sequence length="117" mass="13265">MVAADLLRPSIPRLRWLSRTISTSYGGRRERLFASDVMPQKELSSEFPAIYNSGEVEQGWPEFWERVLSRHKEQGLTASQKEARDHFSLLLPPPNVTGTLHLGHALGVTIQDALVKW</sequence>
<accession>A0A7R8WS48</accession>
<evidence type="ECO:0000256" key="2">
    <source>
        <dbReference type="ARBA" id="ARBA00013169"/>
    </source>
</evidence>
<evidence type="ECO:0000256" key="7">
    <source>
        <dbReference type="ARBA" id="ARBA00023146"/>
    </source>
</evidence>
<dbReference type="GO" id="GO:0006438">
    <property type="term" value="P:valyl-tRNA aminoacylation"/>
    <property type="evidence" value="ECO:0007669"/>
    <property type="project" value="InterPro"/>
</dbReference>
<comment type="similarity">
    <text evidence="1">Belongs to the class-I aminoacyl-tRNA synthetase family.</text>
</comment>
<dbReference type="PANTHER" id="PTHR11946:SF109">
    <property type="entry name" value="VALINE--TRNA LIGASE"/>
    <property type="match status" value="1"/>
</dbReference>
<evidence type="ECO:0000256" key="6">
    <source>
        <dbReference type="ARBA" id="ARBA00022917"/>
    </source>
</evidence>
<dbReference type="OrthoDB" id="629407at2759"/>
<keyword evidence="7" id="KW-0030">Aminoacyl-tRNA synthetase</keyword>
<dbReference type="Pfam" id="PF00133">
    <property type="entry name" value="tRNA-synt_1"/>
    <property type="match status" value="1"/>
</dbReference>
<protein>
    <recommendedName>
        <fullName evidence="2">valine--tRNA ligase</fullName>
        <ecNumber evidence="2">6.1.1.9</ecNumber>
    </recommendedName>
    <alternativeName>
        <fullName evidence="8">Valyl-tRNA synthetase</fullName>
    </alternativeName>
</protein>
<dbReference type="SUPFAM" id="SSF52374">
    <property type="entry name" value="Nucleotidylyl transferase"/>
    <property type="match status" value="1"/>
</dbReference>
<keyword evidence="6" id="KW-0648">Protein biosynthesis</keyword>
<dbReference type="AlphaFoldDB" id="A0A7R8WS48"/>
<dbReference type="InterPro" id="IPR002303">
    <property type="entry name" value="Valyl-tRNA_ligase"/>
</dbReference>
<dbReference type="InterPro" id="IPR001412">
    <property type="entry name" value="aa-tRNA-synth_I_CS"/>
</dbReference>
<gene>
    <name evidence="9" type="ORF">CTOB1V02_LOCUS14964</name>
</gene>
<proteinExistence type="inferred from homology"/>
<organism evidence="9">
    <name type="scientific">Cyprideis torosa</name>
    <dbReference type="NCBI Taxonomy" id="163714"/>
    <lineage>
        <taxon>Eukaryota</taxon>
        <taxon>Metazoa</taxon>
        <taxon>Ecdysozoa</taxon>
        <taxon>Arthropoda</taxon>
        <taxon>Crustacea</taxon>
        <taxon>Oligostraca</taxon>
        <taxon>Ostracoda</taxon>
        <taxon>Podocopa</taxon>
        <taxon>Podocopida</taxon>
        <taxon>Cytherocopina</taxon>
        <taxon>Cytheroidea</taxon>
        <taxon>Cytherideidae</taxon>
        <taxon>Cyprideis</taxon>
    </lineage>
</organism>
<evidence type="ECO:0000256" key="4">
    <source>
        <dbReference type="ARBA" id="ARBA00022741"/>
    </source>
</evidence>
<dbReference type="EMBL" id="OB685212">
    <property type="protein sequence ID" value="CAD7237149.1"/>
    <property type="molecule type" value="Genomic_DNA"/>
</dbReference>
<dbReference type="GO" id="GO:0005829">
    <property type="term" value="C:cytosol"/>
    <property type="evidence" value="ECO:0007669"/>
    <property type="project" value="TreeGrafter"/>
</dbReference>
<dbReference type="PANTHER" id="PTHR11946">
    <property type="entry name" value="VALYL-TRNA SYNTHETASES"/>
    <property type="match status" value="1"/>
</dbReference>
<reference evidence="9" key="1">
    <citation type="submission" date="2020-11" db="EMBL/GenBank/DDBJ databases">
        <authorList>
            <person name="Tran Van P."/>
        </authorList>
    </citation>
    <scope>NUCLEOTIDE SEQUENCE</scope>
</reference>
<dbReference type="Gene3D" id="3.40.50.620">
    <property type="entry name" value="HUPs"/>
    <property type="match status" value="1"/>
</dbReference>
<dbReference type="GO" id="GO:0004832">
    <property type="term" value="F:valine-tRNA ligase activity"/>
    <property type="evidence" value="ECO:0007669"/>
    <property type="project" value="UniProtKB-EC"/>
</dbReference>
<dbReference type="InterPro" id="IPR014729">
    <property type="entry name" value="Rossmann-like_a/b/a_fold"/>
</dbReference>
<evidence type="ECO:0000256" key="5">
    <source>
        <dbReference type="ARBA" id="ARBA00022840"/>
    </source>
</evidence>
<keyword evidence="3" id="KW-0436">Ligase</keyword>